<dbReference type="AlphaFoldDB" id="A0A3P7JRN3"/>
<accession>A0A3P7JRN3</accession>
<dbReference type="EMBL" id="UYYB01112895">
    <property type="protein sequence ID" value="VDM81434.1"/>
    <property type="molecule type" value="Genomic_DNA"/>
</dbReference>
<sequence length="80" mass="9171">MRSTKLDRCGFHRGSNCLHALARESTGYLMIRNQFMMPIPPQYYKETKSTEGHDHAIFCAAINGALRGAYERNSVFYENP</sequence>
<keyword evidence="2" id="KW-1185">Reference proteome</keyword>
<name>A0A3P7JRN3_STRVU</name>
<evidence type="ECO:0000313" key="2">
    <source>
        <dbReference type="Proteomes" id="UP000270094"/>
    </source>
</evidence>
<evidence type="ECO:0000313" key="1">
    <source>
        <dbReference type="EMBL" id="VDM81434.1"/>
    </source>
</evidence>
<organism evidence="1 2">
    <name type="scientific">Strongylus vulgaris</name>
    <name type="common">Blood worm</name>
    <dbReference type="NCBI Taxonomy" id="40348"/>
    <lineage>
        <taxon>Eukaryota</taxon>
        <taxon>Metazoa</taxon>
        <taxon>Ecdysozoa</taxon>
        <taxon>Nematoda</taxon>
        <taxon>Chromadorea</taxon>
        <taxon>Rhabditida</taxon>
        <taxon>Rhabditina</taxon>
        <taxon>Rhabditomorpha</taxon>
        <taxon>Strongyloidea</taxon>
        <taxon>Strongylidae</taxon>
        <taxon>Strongylus</taxon>
    </lineage>
</organism>
<proteinExistence type="predicted"/>
<gene>
    <name evidence="1" type="ORF">SVUK_LOCUS16432</name>
</gene>
<reference evidence="1 2" key="1">
    <citation type="submission" date="2018-11" db="EMBL/GenBank/DDBJ databases">
        <authorList>
            <consortium name="Pathogen Informatics"/>
        </authorList>
    </citation>
    <scope>NUCLEOTIDE SEQUENCE [LARGE SCALE GENOMIC DNA]</scope>
</reference>
<dbReference type="Proteomes" id="UP000270094">
    <property type="component" value="Unassembled WGS sequence"/>
</dbReference>
<protein>
    <submittedName>
        <fullName evidence="1">Uncharacterized protein</fullName>
    </submittedName>
</protein>